<protein>
    <recommendedName>
        <fullName evidence="3">Tetratricopeptide repeat protein</fullName>
    </recommendedName>
</protein>
<keyword evidence="1" id="KW-0614">Plasmid</keyword>
<evidence type="ECO:0008006" key="3">
    <source>
        <dbReference type="Google" id="ProtNLM"/>
    </source>
</evidence>
<geneLocation type="plasmid" evidence="1 2">
    <name>p1</name>
</geneLocation>
<sequence>MKTIISGTFISLFILLSSFSPVTIEEDAPASEKVSLLVKMVNDADKQDWNVLNKAAQFCINWNADLELAKEWIDKSIAISDNPQAYEVLGDYHLRKGDIYKAYENYAIALEKGMFTLSKTELESIQRKNLVFGRKILAEAKK</sequence>
<dbReference type="Gene3D" id="1.25.40.10">
    <property type="entry name" value="Tetratricopeptide repeat domain"/>
    <property type="match status" value="1"/>
</dbReference>
<dbReference type="EMBL" id="CP076130">
    <property type="protein sequence ID" value="QWG10693.1"/>
    <property type="molecule type" value="Genomic_DNA"/>
</dbReference>
<keyword evidence="2" id="KW-1185">Reference proteome</keyword>
<name>A0ABX8H465_9BACT</name>
<gene>
    <name evidence="1" type="ORF">KM029_25250</name>
</gene>
<organism evidence="1 2">
    <name type="scientific">Flammeovirga kamogawensis</name>
    <dbReference type="NCBI Taxonomy" id="373891"/>
    <lineage>
        <taxon>Bacteria</taxon>
        <taxon>Pseudomonadati</taxon>
        <taxon>Bacteroidota</taxon>
        <taxon>Cytophagia</taxon>
        <taxon>Cytophagales</taxon>
        <taxon>Flammeovirgaceae</taxon>
        <taxon>Flammeovirga</taxon>
    </lineage>
</organism>
<dbReference type="InterPro" id="IPR011990">
    <property type="entry name" value="TPR-like_helical_dom_sf"/>
</dbReference>
<dbReference type="SUPFAM" id="SSF81901">
    <property type="entry name" value="HCP-like"/>
    <property type="match status" value="1"/>
</dbReference>
<proteinExistence type="predicted"/>
<dbReference type="RefSeq" id="WP_144077183.1">
    <property type="nucleotide sequence ID" value="NZ_CP076130.1"/>
</dbReference>
<accession>A0ABX8H465</accession>
<dbReference type="Proteomes" id="UP000682802">
    <property type="component" value="Plasmid p1"/>
</dbReference>
<reference evidence="1 2" key="1">
    <citation type="submission" date="2021-05" db="EMBL/GenBank/DDBJ databases">
        <title>Comparative genomic studies on the polysaccharide-degrading batcterial strains of the Flammeovirga genus.</title>
        <authorList>
            <person name="Zewei F."/>
            <person name="Zheng Z."/>
            <person name="Yu L."/>
            <person name="Ruyue G."/>
            <person name="Yanhong M."/>
            <person name="Yuanyuan C."/>
            <person name="Jingyan G."/>
            <person name="Wenjun H."/>
        </authorList>
    </citation>
    <scope>NUCLEOTIDE SEQUENCE [LARGE SCALE GENOMIC DNA]</scope>
    <source>
        <strain evidence="1 2">YS10</strain>
        <plasmid evidence="1 2">p1</plasmid>
    </source>
</reference>
<evidence type="ECO:0000313" key="1">
    <source>
        <dbReference type="EMBL" id="QWG10693.1"/>
    </source>
</evidence>
<evidence type="ECO:0000313" key="2">
    <source>
        <dbReference type="Proteomes" id="UP000682802"/>
    </source>
</evidence>